<keyword evidence="2" id="KW-0808">Transferase</keyword>
<evidence type="ECO:0000313" key="5">
    <source>
        <dbReference type="EMBL" id="RYQ08940.1"/>
    </source>
</evidence>
<dbReference type="Pfam" id="PF13439">
    <property type="entry name" value="Glyco_transf_4"/>
    <property type="match status" value="1"/>
</dbReference>
<reference evidence="5 6" key="1">
    <citation type="submission" date="2018-12" db="EMBL/GenBank/DDBJ databases">
        <title>Unveiling genomic diversity among members of the Bifidobacterium pseudolongum species, a widely distributed gut commensal of the animal kingdom.</title>
        <authorList>
            <person name="Lugli G.A."/>
            <person name="Duranti S."/>
            <person name="Albert K."/>
            <person name="Mancabelli L."/>
            <person name="Napoli S."/>
            <person name="Viappiani A."/>
            <person name="Anzalone R."/>
            <person name="Longhi G."/>
            <person name="Milani C."/>
            <person name="Turroni F."/>
            <person name="Alessandri G."/>
            <person name="Sela D.A."/>
            <person name="Van Sinderen D."/>
            <person name="Ventura M."/>
        </authorList>
    </citation>
    <scope>NUCLEOTIDE SEQUENCE [LARGE SCALE GENOMIC DNA]</scope>
    <source>
        <strain evidence="5 6">2093B</strain>
    </source>
</reference>
<dbReference type="PANTHER" id="PTHR45947">
    <property type="entry name" value="SULFOQUINOVOSYL TRANSFERASE SQD2"/>
    <property type="match status" value="1"/>
</dbReference>
<protein>
    <submittedName>
        <fullName evidence="5">Capsular polysaccharide biosynthesis protein Cps4H</fullName>
    </submittedName>
</protein>
<dbReference type="Proteomes" id="UP000292568">
    <property type="component" value="Unassembled WGS sequence"/>
</dbReference>
<comment type="caution">
    <text evidence="5">The sequence shown here is derived from an EMBL/GenBank/DDBJ whole genome shotgun (WGS) entry which is preliminary data.</text>
</comment>
<dbReference type="InterPro" id="IPR050194">
    <property type="entry name" value="Glycosyltransferase_grp1"/>
</dbReference>
<evidence type="ECO:0000259" key="4">
    <source>
        <dbReference type="Pfam" id="PF13439"/>
    </source>
</evidence>
<dbReference type="GO" id="GO:1901137">
    <property type="term" value="P:carbohydrate derivative biosynthetic process"/>
    <property type="evidence" value="ECO:0007669"/>
    <property type="project" value="UniProtKB-ARBA"/>
</dbReference>
<feature type="domain" description="Glycosyltransferase subfamily 4-like N-terminal" evidence="4">
    <location>
        <begin position="18"/>
        <end position="178"/>
    </location>
</feature>
<dbReference type="InterPro" id="IPR001296">
    <property type="entry name" value="Glyco_trans_1"/>
</dbReference>
<dbReference type="Gene3D" id="3.40.50.2000">
    <property type="entry name" value="Glycogen Phosphorylase B"/>
    <property type="match status" value="2"/>
</dbReference>
<dbReference type="CDD" id="cd03812">
    <property type="entry name" value="GT4_CapH-like"/>
    <property type="match status" value="1"/>
</dbReference>
<evidence type="ECO:0000256" key="1">
    <source>
        <dbReference type="ARBA" id="ARBA00022676"/>
    </source>
</evidence>
<accession>A0A4Q5A0X0</accession>
<dbReference type="PANTHER" id="PTHR45947:SF3">
    <property type="entry name" value="SULFOQUINOVOSYL TRANSFERASE SQD2"/>
    <property type="match status" value="1"/>
</dbReference>
<dbReference type="AlphaFoldDB" id="A0A4Q5A0X0"/>
<sequence>MSNSKIRVVQVVGQMNGGGVESTIMSHFRFIDRDRFHFDFVANADSTHIPYDEIAELGGTVHTVHPYRSFSRYNQDCVRLFGELRPTIVHANVNALSVFPLHAAKQAHVPIRIAHSHSTASPKEVSKTVVKDLLRPCSRMFPTHLAACGELSARWLFGNTAVNNGRVKLIRNAVDLERFSDDEGLRRRIREELGVGDAFVIGQIGRLCYQKNQGFSLRVFAELLKIHTNAVLVLVGGGSEREQLEQEARSLGVFDKVKFLGIRKDAPALYNAFDVMVFPSHYEGLPVSLIEAQACGCPSLVSDVVTKEVQIVPGMIESLPLNAGAAMWAKALLSLGLRTRDARSAGGRFLKNAGYDIRDSSKDLGDWYETLLHDIAK</sequence>
<evidence type="ECO:0000259" key="3">
    <source>
        <dbReference type="Pfam" id="PF00534"/>
    </source>
</evidence>
<dbReference type="RefSeq" id="WP_207215008.1">
    <property type="nucleotide sequence ID" value="NZ_RYUH01000014.1"/>
</dbReference>
<keyword evidence="1" id="KW-0328">Glycosyltransferase</keyword>
<dbReference type="GO" id="GO:0016758">
    <property type="term" value="F:hexosyltransferase activity"/>
    <property type="evidence" value="ECO:0007669"/>
    <property type="project" value="TreeGrafter"/>
</dbReference>
<evidence type="ECO:0000256" key="2">
    <source>
        <dbReference type="ARBA" id="ARBA00022679"/>
    </source>
</evidence>
<dbReference type="InterPro" id="IPR028098">
    <property type="entry name" value="Glyco_trans_4-like_N"/>
</dbReference>
<dbReference type="Pfam" id="PF00534">
    <property type="entry name" value="Glycos_transf_1"/>
    <property type="match status" value="1"/>
</dbReference>
<proteinExistence type="predicted"/>
<dbReference type="EMBL" id="RYUH01000014">
    <property type="protein sequence ID" value="RYQ08940.1"/>
    <property type="molecule type" value="Genomic_DNA"/>
</dbReference>
<evidence type="ECO:0000313" key="6">
    <source>
        <dbReference type="Proteomes" id="UP000292568"/>
    </source>
</evidence>
<dbReference type="SUPFAM" id="SSF53756">
    <property type="entry name" value="UDP-Glycosyltransferase/glycogen phosphorylase"/>
    <property type="match status" value="1"/>
</dbReference>
<name>A0A4Q5A0X0_9BIFI</name>
<feature type="domain" description="Glycosyl transferase family 1" evidence="3">
    <location>
        <begin position="188"/>
        <end position="305"/>
    </location>
</feature>
<organism evidence="5 6">
    <name type="scientific">Bifidobacterium pseudolongum subsp. globosum</name>
    <dbReference type="NCBI Taxonomy" id="1690"/>
    <lineage>
        <taxon>Bacteria</taxon>
        <taxon>Bacillati</taxon>
        <taxon>Actinomycetota</taxon>
        <taxon>Actinomycetes</taxon>
        <taxon>Bifidobacteriales</taxon>
        <taxon>Bifidobacteriaceae</taxon>
        <taxon>Bifidobacterium</taxon>
    </lineage>
</organism>
<gene>
    <name evidence="5" type="ORF">PG2093B_1494</name>
</gene>